<feature type="binding site" evidence="18">
    <location>
        <begin position="61"/>
        <end position="65"/>
    </location>
    <ligand>
        <name>(6S)-NADPHX</name>
        <dbReference type="ChEBI" id="CHEBI:64076"/>
    </ligand>
</feature>
<evidence type="ECO:0000256" key="12">
    <source>
        <dbReference type="ARBA" id="ARBA00023239"/>
    </source>
</evidence>
<dbReference type="Gene3D" id="3.40.1190.20">
    <property type="match status" value="1"/>
</dbReference>
<dbReference type="Pfam" id="PF03853">
    <property type="entry name" value="YjeF_N"/>
    <property type="match status" value="1"/>
</dbReference>
<accession>A0A6S6PKM3</accession>
<comment type="similarity">
    <text evidence="17">Belongs to the NnrD/CARKD family.</text>
</comment>
<keyword evidence="10 17" id="KW-0520">NAD</keyword>
<keyword evidence="11 18" id="KW-0413">Isomerase</keyword>
<dbReference type="EC" id="4.2.1.136" evidence="19"/>
<dbReference type="InterPro" id="IPR030677">
    <property type="entry name" value="Nnr"/>
</dbReference>
<evidence type="ECO:0000256" key="5">
    <source>
        <dbReference type="ARBA" id="ARBA00022723"/>
    </source>
</evidence>
<dbReference type="NCBIfam" id="TIGR00196">
    <property type="entry name" value="yjeF_cterm"/>
    <property type="match status" value="1"/>
</dbReference>
<keyword evidence="7 17" id="KW-0067">ATP-binding</keyword>
<evidence type="ECO:0000313" key="22">
    <source>
        <dbReference type="EMBL" id="BCI67929.1"/>
    </source>
</evidence>
<comment type="catalytic activity">
    <reaction evidence="16 17 19">
        <text>(6S)-NADPHX + ADP = AMP + phosphate + NADPH + H(+)</text>
        <dbReference type="Rhea" id="RHEA:32235"/>
        <dbReference type="ChEBI" id="CHEBI:15378"/>
        <dbReference type="ChEBI" id="CHEBI:43474"/>
        <dbReference type="ChEBI" id="CHEBI:57783"/>
        <dbReference type="ChEBI" id="CHEBI:64076"/>
        <dbReference type="ChEBI" id="CHEBI:456215"/>
        <dbReference type="ChEBI" id="CHEBI:456216"/>
        <dbReference type="EC" id="4.2.1.136"/>
    </reaction>
</comment>
<dbReference type="NCBIfam" id="TIGR00197">
    <property type="entry name" value="yjeF_nterm"/>
    <property type="match status" value="1"/>
</dbReference>
<feature type="binding site" evidence="17">
    <location>
        <position position="307"/>
    </location>
    <ligand>
        <name>(6S)-NADPHX</name>
        <dbReference type="ChEBI" id="CHEBI:64076"/>
    </ligand>
</feature>
<dbReference type="GO" id="GO:0052855">
    <property type="term" value="F:ADP-dependent NAD(P)H-hydrate dehydratase activity"/>
    <property type="evidence" value="ECO:0007669"/>
    <property type="project" value="UniProtKB-UniRule"/>
</dbReference>
<dbReference type="AlphaFoldDB" id="A0A6S6PKM3"/>
<dbReference type="HAMAP" id="MF_01965">
    <property type="entry name" value="NADHX_dehydratase"/>
    <property type="match status" value="1"/>
</dbReference>
<evidence type="ECO:0000256" key="10">
    <source>
        <dbReference type="ARBA" id="ARBA00023027"/>
    </source>
</evidence>
<dbReference type="Gene3D" id="3.40.50.10260">
    <property type="entry name" value="YjeF N-terminal domain"/>
    <property type="match status" value="1"/>
</dbReference>
<evidence type="ECO:0000256" key="19">
    <source>
        <dbReference type="PIRNR" id="PIRNR017184"/>
    </source>
</evidence>
<dbReference type="PROSITE" id="PS01050">
    <property type="entry name" value="YJEF_C_2"/>
    <property type="match status" value="1"/>
</dbReference>
<organism evidence="22 23">
    <name type="scientific">Acetobacter aceti</name>
    <dbReference type="NCBI Taxonomy" id="435"/>
    <lineage>
        <taxon>Bacteria</taxon>
        <taxon>Pseudomonadati</taxon>
        <taxon>Pseudomonadota</taxon>
        <taxon>Alphaproteobacteria</taxon>
        <taxon>Acetobacterales</taxon>
        <taxon>Acetobacteraceae</taxon>
        <taxon>Acetobacter</taxon>
        <taxon>Acetobacter subgen. Acetobacter</taxon>
    </lineage>
</organism>
<name>A0A6S6PKM3_ACEAC</name>
<gene>
    <name evidence="18" type="primary">nnrE</name>
    <name evidence="17" type="synonym">nnrD</name>
    <name evidence="22" type="ORF">AAJCM20276_25530</name>
</gene>
<evidence type="ECO:0000313" key="23">
    <source>
        <dbReference type="Proteomes" id="UP000515220"/>
    </source>
</evidence>
<evidence type="ECO:0000259" key="21">
    <source>
        <dbReference type="PROSITE" id="PS51385"/>
    </source>
</evidence>
<keyword evidence="13" id="KW-0511">Multifunctional enzyme</keyword>
<dbReference type="SUPFAM" id="SSF53613">
    <property type="entry name" value="Ribokinase-like"/>
    <property type="match status" value="1"/>
</dbReference>
<keyword evidence="6 17" id="KW-0547">Nucleotide-binding</keyword>
<dbReference type="RefSeq" id="WP_099347269.1">
    <property type="nucleotide sequence ID" value="NZ_AP023326.1"/>
</dbReference>
<dbReference type="GO" id="GO:0110051">
    <property type="term" value="P:metabolite repair"/>
    <property type="evidence" value="ECO:0007669"/>
    <property type="project" value="TreeGrafter"/>
</dbReference>
<proteinExistence type="inferred from homology"/>
<dbReference type="Proteomes" id="UP000515220">
    <property type="component" value="Chromosome"/>
</dbReference>
<feature type="domain" description="YjeF N-terminal" evidence="21">
    <location>
        <begin position="16"/>
        <end position="207"/>
    </location>
</feature>
<dbReference type="InterPro" id="IPR017953">
    <property type="entry name" value="Carbohydrate_kinase_pred_CS"/>
</dbReference>
<feature type="domain" description="YjeF C-terminal" evidence="20">
    <location>
        <begin position="215"/>
        <end position="470"/>
    </location>
</feature>
<evidence type="ECO:0000256" key="16">
    <source>
        <dbReference type="ARBA" id="ARBA00049209"/>
    </source>
</evidence>
<comment type="catalytic activity">
    <reaction evidence="2 18 19">
        <text>(6R)-NADPHX = (6S)-NADPHX</text>
        <dbReference type="Rhea" id="RHEA:32227"/>
        <dbReference type="ChEBI" id="CHEBI:64076"/>
        <dbReference type="ChEBI" id="CHEBI:64077"/>
        <dbReference type="EC" id="5.1.99.6"/>
    </reaction>
</comment>
<reference evidence="22 23" key="1">
    <citation type="submission" date="2020-07" db="EMBL/GenBank/DDBJ databases">
        <title>Complete Genome Sequence of an acetic acid bacterium, Acetobacter aceti JCM20276.</title>
        <authorList>
            <person name="Hirose Y."/>
            <person name="Mihara H."/>
        </authorList>
    </citation>
    <scope>NUCLEOTIDE SEQUENCE [LARGE SCALE GENOMIC DNA]</scope>
    <source>
        <strain evidence="22 23">JCM20276</strain>
    </source>
</reference>
<dbReference type="GO" id="GO:0046872">
    <property type="term" value="F:metal ion binding"/>
    <property type="evidence" value="ECO:0007669"/>
    <property type="project" value="UniProtKB-UniRule"/>
</dbReference>
<dbReference type="GO" id="GO:0005524">
    <property type="term" value="F:ATP binding"/>
    <property type="evidence" value="ECO:0007669"/>
    <property type="project" value="UniProtKB-UniRule"/>
</dbReference>
<feature type="binding site" evidence="18">
    <location>
        <begin position="125"/>
        <end position="131"/>
    </location>
    <ligand>
        <name>(6S)-NADPHX</name>
        <dbReference type="ChEBI" id="CHEBI:64076"/>
    </ligand>
</feature>
<keyword evidence="9 18" id="KW-0630">Potassium</keyword>
<evidence type="ECO:0000256" key="15">
    <source>
        <dbReference type="ARBA" id="ARBA00048238"/>
    </source>
</evidence>
<dbReference type="InterPro" id="IPR029056">
    <property type="entry name" value="Ribokinase-like"/>
</dbReference>
<comment type="cofactor">
    <cofactor evidence="17">
        <name>Mg(2+)</name>
        <dbReference type="ChEBI" id="CHEBI:18420"/>
    </cofactor>
</comment>
<evidence type="ECO:0000259" key="20">
    <source>
        <dbReference type="PROSITE" id="PS51383"/>
    </source>
</evidence>
<dbReference type="InterPro" id="IPR000631">
    <property type="entry name" value="CARKD"/>
</dbReference>
<evidence type="ECO:0000256" key="18">
    <source>
        <dbReference type="HAMAP-Rule" id="MF_01966"/>
    </source>
</evidence>
<dbReference type="EMBL" id="AP023326">
    <property type="protein sequence ID" value="BCI67929.1"/>
    <property type="molecule type" value="Genomic_DNA"/>
</dbReference>
<dbReference type="PIRSF" id="PIRSF017184">
    <property type="entry name" value="Nnr"/>
    <property type="match status" value="1"/>
</dbReference>
<comment type="similarity">
    <text evidence="3 19">In the N-terminal section; belongs to the NnrE/AIBP family.</text>
</comment>
<feature type="binding site" evidence="17">
    <location>
        <position position="353"/>
    </location>
    <ligand>
        <name>(6S)-NADPHX</name>
        <dbReference type="ChEBI" id="CHEBI:64076"/>
    </ligand>
</feature>
<comment type="function">
    <text evidence="14 19">Bifunctional enzyme that catalyzes the epimerization of the S- and R-forms of NAD(P)HX and the dehydration of the S-form of NAD(P)HX at the expense of ADP, which is converted to AMP. This allows the repair of both epimers of NAD(P)HX, a damaged form of NAD(P)H that is a result of enzymatic or heat-dependent hydration.</text>
</comment>
<dbReference type="PANTHER" id="PTHR12592:SF0">
    <property type="entry name" value="ATP-DEPENDENT (S)-NAD(P)H-HYDRATE DEHYDRATASE"/>
    <property type="match status" value="1"/>
</dbReference>
<keyword evidence="5 18" id="KW-0479">Metal-binding</keyword>
<dbReference type="CDD" id="cd01171">
    <property type="entry name" value="YXKO-related"/>
    <property type="match status" value="1"/>
</dbReference>
<evidence type="ECO:0000256" key="3">
    <source>
        <dbReference type="ARBA" id="ARBA00006001"/>
    </source>
</evidence>
<dbReference type="Pfam" id="PF01256">
    <property type="entry name" value="Carb_kinase"/>
    <property type="match status" value="1"/>
</dbReference>
<feature type="binding site" evidence="18">
    <location>
        <position position="62"/>
    </location>
    <ligand>
        <name>K(+)</name>
        <dbReference type="ChEBI" id="CHEBI:29103"/>
    </ligand>
</feature>
<evidence type="ECO:0000256" key="14">
    <source>
        <dbReference type="ARBA" id="ARBA00025153"/>
    </source>
</evidence>
<comment type="similarity">
    <text evidence="18">Belongs to the NnrE/AIBP family.</text>
</comment>
<dbReference type="GO" id="GO:0046496">
    <property type="term" value="P:nicotinamide nucleotide metabolic process"/>
    <property type="evidence" value="ECO:0007669"/>
    <property type="project" value="UniProtKB-UniRule"/>
</dbReference>
<evidence type="ECO:0000256" key="11">
    <source>
        <dbReference type="ARBA" id="ARBA00023235"/>
    </source>
</evidence>
<feature type="binding site" evidence="17">
    <location>
        <position position="416"/>
    </location>
    <ligand>
        <name>(6S)-NADPHX</name>
        <dbReference type="ChEBI" id="CHEBI:64076"/>
    </ligand>
</feature>
<feature type="binding site" evidence="17">
    <location>
        <begin position="386"/>
        <end position="390"/>
    </location>
    <ligand>
        <name>AMP</name>
        <dbReference type="ChEBI" id="CHEBI:456215"/>
    </ligand>
</feature>
<sequence>MSGQPDRFAVLSPKEMGSIDHIASRTIPVATLMENAGRAVALAIKHFTKPCRVLVLCGPGNNGGDGYVAARHLADMGWPVAVAALTEPREGSDAASVAARFHGPRVPFSPEEAARVDLVIDAIFGAGLSRDVQEPVPSVLAAAKRVVAIDMPSGIDGATGLVRGYARVADLTVTFFRAKPGHLLLPGREYLGQFEVRDIGIPAETLKEITVTSWQNEPGLWKLPVLGLEAHKYSRGVVSLCAGEAMPGAARLAAASARRTGAGLVRIAAGKAAPAFRLGEPGLIIDEQPLADLLKDHRRRTWICGPGLLPEEVEQVFPQLVAADRQILADAGAFSWAAGAADRLRGAAVLTPHGGEFARVFGAPGSDPLAAVRAAAKQVNAVVVLKGATSVIASPDGKVALNTHATSALGTAGSGDTLTGIIGALLAAGMKPWDAACAGVWLHGEAALQAGNWLVAEDLDRYLGKARDKATRLQTEQ</sequence>
<comment type="function">
    <text evidence="18">Catalyzes the epimerization of the S- and R-forms of NAD(P)HX, a damaged form of NAD(P)H that is a result of enzymatic or heat-dependent hydration. This is a prerequisite for the S-specific NAD(P)H-hydrate dehydratase to allow the repair of both epimers of NAD(P)HX.</text>
</comment>
<feature type="binding site" evidence="18">
    <location>
        <position position="150"/>
    </location>
    <ligand>
        <name>(6S)-NADPHX</name>
        <dbReference type="ChEBI" id="CHEBI:64076"/>
    </ligand>
</feature>
<comment type="subunit">
    <text evidence="17">Homotetramer.</text>
</comment>
<evidence type="ECO:0000256" key="2">
    <source>
        <dbReference type="ARBA" id="ARBA00000909"/>
    </source>
</evidence>
<dbReference type="HAMAP" id="MF_01966">
    <property type="entry name" value="NADHX_epimerase"/>
    <property type="match status" value="1"/>
</dbReference>
<keyword evidence="8 17" id="KW-0521">NADP</keyword>
<evidence type="ECO:0000256" key="8">
    <source>
        <dbReference type="ARBA" id="ARBA00022857"/>
    </source>
</evidence>
<evidence type="ECO:0000256" key="9">
    <source>
        <dbReference type="ARBA" id="ARBA00022958"/>
    </source>
</evidence>
<feature type="binding site" evidence="18">
    <location>
        <position position="153"/>
    </location>
    <ligand>
        <name>K(+)</name>
        <dbReference type="ChEBI" id="CHEBI:29103"/>
    </ligand>
</feature>
<dbReference type="InterPro" id="IPR036652">
    <property type="entry name" value="YjeF_N_dom_sf"/>
</dbReference>
<comment type="function">
    <text evidence="17">Catalyzes the dehydration of the S-form of NAD(P)HX at the expense of ADP, which is converted to AMP. Together with NAD(P)HX epimerase, which catalyzes the epimerization of the S- and R-forms, the enzyme allows the repair of both epimers of NAD(P)HX, a damaged form of NAD(P)H that is a result of enzymatic or heat-dependent hydration.</text>
</comment>
<dbReference type="GO" id="GO:0052856">
    <property type="term" value="F:NAD(P)HX epimerase activity"/>
    <property type="evidence" value="ECO:0007669"/>
    <property type="project" value="UniProtKB-UniRule"/>
</dbReference>
<comment type="catalytic activity">
    <reaction evidence="15 17 19">
        <text>(6S)-NADHX + ADP = AMP + phosphate + NADH + H(+)</text>
        <dbReference type="Rhea" id="RHEA:32223"/>
        <dbReference type="ChEBI" id="CHEBI:15378"/>
        <dbReference type="ChEBI" id="CHEBI:43474"/>
        <dbReference type="ChEBI" id="CHEBI:57945"/>
        <dbReference type="ChEBI" id="CHEBI:64074"/>
        <dbReference type="ChEBI" id="CHEBI:456215"/>
        <dbReference type="ChEBI" id="CHEBI:456216"/>
        <dbReference type="EC" id="4.2.1.136"/>
    </reaction>
</comment>
<evidence type="ECO:0000256" key="1">
    <source>
        <dbReference type="ARBA" id="ARBA00000013"/>
    </source>
</evidence>
<protein>
    <recommendedName>
        <fullName evidence="19">Bifunctional NAD(P)H-hydrate repair enzyme</fullName>
    </recommendedName>
    <alternativeName>
        <fullName evidence="19">Nicotinamide nucleotide repair protein</fullName>
    </alternativeName>
    <domain>
        <recommendedName>
            <fullName evidence="19">ADP-dependent (S)-NAD(P)H-hydrate dehydratase</fullName>
            <ecNumber evidence="19">4.2.1.136</ecNumber>
        </recommendedName>
        <alternativeName>
            <fullName evidence="19">ADP-dependent NAD(P)HX dehydratase</fullName>
        </alternativeName>
    </domain>
    <domain>
        <recommendedName>
            <fullName evidence="19">NAD(P)H-hydrate epimerase</fullName>
            <ecNumber evidence="19">5.1.99.6</ecNumber>
        </recommendedName>
    </domain>
</protein>
<evidence type="ECO:0000256" key="17">
    <source>
        <dbReference type="HAMAP-Rule" id="MF_01965"/>
    </source>
</evidence>
<dbReference type="EC" id="5.1.99.6" evidence="19"/>
<dbReference type="SUPFAM" id="SSF64153">
    <property type="entry name" value="YjeF N-terminal domain-like"/>
    <property type="match status" value="1"/>
</dbReference>
<dbReference type="InterPro" id="IPR004443">
    <property type="entry name" value="YjeF_N_dom"/>
</dbReference>
<comment type="cofactor">
    <cofactor evidence="18 19">
        <name>K(+)</name>
        <dbReference type="ChEBI" id="CHEBI:29103"/>
    </cofactor>
    <text evidence="18 19">Binds 1 potassium ion per subunit.</text>
</comment>
<dbReference type="PANTHER" id="PTHR12592">
    <property type="entry name" value="ATP-DEPENDENT (S)-NAD(P)H-HYDRATE DEHYDRATASE FAMILY MEMBER"/>
    <property type="match status" value="1"/>
</dbReference>
<keyword evidence="12 17" id="KW-0456">Lyase</keyword>
<comment type="catalytic activity">
    <reaction evidence="1 18 19">
        <text>(6R)-NADHX = (6S)-NADHX</text>
        <dbReference type="Rhea" id="RHEA:32215"/>
        <dbReference type="ChEBI" id="CHEBI:64074"/>
        <dbReference type="ChEBI" id="CHEBI:64075"/>
        <dbReference type="EC" id="5.1.99.6"/>
    </reaction>
</comment>
<evidence type="ECO:0000256" key="4">
    <source>
        <dbReference type="ARBA" id="ARBA00009524"/>
    </source>
</evidence>
<evidence type="ECO:0000256" key="13">
    <source>
        <dbReference type="ARBA" id="ARBA00023268"/>
    </source>
</evidence>
<dbReference type="PROSITE" id="PS51383">
    <property type="entry name" value="YJEF_C_3"/>
    <property type="match status" value="1"/>
</dbReference>
<comment type="caution">
    <text evidence="18">Lacks conserved residue(s) required for the propagation of feature annotation.</text>
</comment>
<evidence type="ECO:0000256" key="6">
    <source>
        <dbReference type="ARBA" id="ARBA00022741"/>
    </source>
</evidence>
<dbReference type="PROSITE" id="PS51385">
    <property type="entry name" value="YJEF_N"/>
    <property type="match status" value="1"/>
</dbReference>
<comment type="similarity">
    <text evidence="4 19">In the C-terminal section; belongs to the NnrD/CARKD family.</text>
</comment>
<feature type="binding site" evidence="17">
    <location>
        <position position="249"/>
    </location>
    <ligand>
        <name>(6S)-NADPHX</name>
        <dbReference type="ChEBI" id="CHEBI:64076"/>
    </ligand>
</feature>
<evidence type="ECO:0000256" key="7">
    <source>
        <dbReference type="ARBA" id="ARBA00022840"/>
    </source>
</evidence>
<feature type="binding site" evidence="18">
    <location>
        <position position="121"/>
    </location>
    <ligand>
        <name>K(+)</name>
        <dbReference type="ChEBI" id="CHEBI:29103"/>
    </ligand>
</feature>
<feature type="binding site" evidence="17">
    <location>
        <position position="415"/>
    </location>
    <ligand>
        <name>AMP</name>
        <dbReference type="ChEBI" id="CHEBI:456215"/>
    </ligand>
</feature>